<evidence type="ECO:0000313" key="2">
    <source>
        <dbReference type="EMBL" id="CAB4124010.1"/>
    </source>
</evidence>
<dbReference type="EMBL" id="LR796152">
    <property type="protein sequence ID" value="CAB4122179.1"/>
    <property type="molecule type" value="Genomic_DNA"/>
</dbReference>
<gene>
    <name evidence="3" type="ORF">UFOVP220_115</name>
    <name evidence="1" type="ORF">UFOVP26_111</name>
    <name evidence="2" type="ORF">UFOVP44_124</name>
</gene>
<name>A0A6J5KPR1_9CAUD</name>
<accession>A0A6J5KPR1</accession>
<dbReference type="EMBL" id="LR796176">
    <property type="protein sequence ID" value="CAB4124010.1"/>
    <property type="molecule type" value="Genomic_DNA"/>
</dbReference>
<proteinExistence type="predicted"/>
<evidence type="ECO:0000313" key="1">
    <source>
        <dbReference type="EMBL" id="CAB4122179.1"/>
    </source>
</evidence>
<protein>
    <submittedName>
        <fullName evidence="1">Uncharacterized protein</fullName>
    </submittedName>
</protein>
<dbReference type="EMBL" id="LR798268">
    <property type="protein sequence ID" value="CAB5219647.1"/>
    <property type="molecule type" value="Genomic_DNA"/>
</dbReference>
<reference evidence="1" key="1">
    <citation type="submission" date="2020-04" db="EMBL/GenBank/DDBJ databases">
        <authorList>
            <person name="Chiriac C."/>
            <person name="Salcher M."/>
            <person name="Ghai R."/>
            <person name="Kavagutti S V."/>
        </authorList>
    </citation>
    <scope>NUCLEOTIDE SEQUENCE</scope>
</reference>
<evidence type="ECO:0000313" key="3">
    <source>
        <dbReference type="EMBL" id="CAB5219647.1"/>
    </source>
</evidence>
<organism evidence="1">
    <name type="scientific">uncultured Caudovirales phage</name>
    <dbReference type="NCBI Taxonomy" id="2100421"/>
    <lineage>
        <taxon>Viruses</taxon>
        <taxon>Duplodnaviria</taxon>
        <taxon>Heunggongvirae</taxon>
        <taxon>Uroviricota</taxon>
        <taxon>Caudoviricetes</taxon>
        <taxon>Peduoviridae</taxon>
        <taxon>Maltschvirus</taxon>
        <taxon>Maltschvirus maltsch</taxon>
    </lineage>
</organism>
<sequence>MLVFVDRAKETTSTTGTGTLTLTGAVAGYLTFANVFNGNTTYYVIESGNDWEIGLGTYSSTGPSISRDLVQYSSNANAKISVAAGATVFSDVPASIINSLMNSLNYAPGGPSGSIQFNQSGIPGGVSQLMLNYHQLAVATDDGHSTPPANYVTLLGSQAGGRAMMGQVDTESEVYQFQPWLARNQIAFTKGICGASTLTSMGMSLTATGTATAATWAATNLHTSMNRFSNRATTASTTAVAGFRGSVATYFRGANTGLGGFTYVCRFGIGTSTTAPTLTTCRAFVGLRASTAAPTDVSPATLTNAIGIGWEATDTNVQFYAAGTAMVKTDTGIPLTRTPEANQVFEVVISCPPGASYINIDVVELVAGYAGFQQVTLSTSLPTTTTGLNVYGYMSAGGTSSTMSIDVMSLYVESFN</sequence>